<accession>A0A9P6X2A5</accession>
<comment type="subcellular location">
    <subcellularLocation>
        <location evidence="1">Cytoplasm</location>
    </subcellularLocation>
</comment>
<evidence type="ECO:0000313" key="14">
    <source>
        <dbReference type="EMBL" id="KAG1303756.1"/>
    </source>
</evidence>
<dbReference type="InterPro" id="IPR044063">
    <property type="entry name" value="ZF_RING_GID"/>
</dbReference>
<evidence type="ECO:0000256" key="10">
    <source>
        <dbReference type="PROSITE-ProRule" id="PRU01215"/>
    </source>
</evidence>
<dbReference type="CDD" id="cd16652">
    <property type="entry name" value="dRING_Rmd5p-like"/>
    <property type="match status" value="1"/>
</dbReference>
<evidence type="ECO:0000259" key="11">
    <source>
        <dbReference type="PROSITE" id="PS50089"/>
    </source>
</evidence>
<keyword evidence="15" id="KW-1185">Reference proteome</keyword>
<dbReference type="PROSITE" id="PS50897">
    <property type="entry name" value="CTLH"/>
    <property type="match status" value="1"/>
</dbReference>
<evidence type="ECO:0000256" key="8">
    <source>
        <dbReference type="ARBA" id="ARBA00080744"/>
    </source>
</evidence>
<dbReference type="Gene3D" id="3.30.40.10">
    <property type="entry name" value="Zinc/RING finger domain, C3HC4 (zinc finger)"/>
    <property type="match status" value="1"/>
</dbReference>
<comment type="similarity">
    <text evidence="6">Belongs to the RMD5/GID2 family.</text>
</comment>
<evidence type="ECO:0000256" key="1">
    <source>
        <dbReference type="ARBA" id="ARBA00004496"/>
    </source>
</evidence>
<protein>
    <recommendedName>
        <fullName evidence="8">GID complex catalytic subunit 2</fullName>
    </recommendedName>
    <alternativeName>
        <fullName evidence="7">Glucose-induced degradation protein 2</fullName>
    </alternativeName>
</protein>
<dbReference type="GO" id="GO:0008270">
    <property type="term" value="F:zinc ion binding"/>
    <property type="evidence" value="ECO:0007669"/>
    <property type="project" value="UniProtKB-KW"/>
</dbReference>
<dbReference type="Pfam" id="PF13445">
    <property type="entry name" value="zf-RING_UBOX"/>
    <property type="match status" value="1"/>
</dbReference>
<dbReference type="PANTHER" id="PTHR12170">
    <property type="entry name" value="MACROPHAGE ERYTHROBLAST ATTACHER-RELATED"/>
    <property type="match status" value="1"/>
</dbReference>
<dbReference type="GO" id="GO:0061630">
    <property type="term" value="F:ubiquitin protein ligase activity"/>
    <property type="evidence" value="ECO:0007669"/>
    <property type="project" value="InterPro"/>
</dbReference>
<dbReference type="SUPFAM" id="SSF57850">
    <property type="entry name" value="RING/U-box"/>
    <property type="match status" value="1"/>
</dbReference>
<keyword evidence="4 9" id="KW-0863">Zinc-finger</keyword>
<feature type="domain" description="RING-Gid-type" evidence="13">
    <location>
        <begin position="308"/>
        <end position="353"/>
    </location>
</feature>
<evidence type="ECO:0000256" key="2">
    <source>
        <dbReference type="ARBA" id="ARBA00022490"/>
    </source>
</evidence>
<dbReference type="Proteomes" id="UP000716291">
    <property type="component" value="Unassembled WGS sequence"/>
</dbReference>
<evidence type="ECO:0000256" key="3">
    <source>
        <dbReference type="ARBA" id="ARBA00022723"/>
    </source>
</evidence>
<dbReference type="SMART" id="SM00757">
    <property type="entry name" value="CRA"/>
    <property type="match status" value="1"/>
</dbReference>
<evidence type="ECO:0000259" key="12">
    <source>
        <dbReference type="PROSITE" id="PS50897"/>
    </source>
</evidence>
<dbReference type="InterPro" id="IPR006595">
    <property type="entry name" value="CTLH_C"/>
</dbReference>
<dbReference type="InterPro" id="IPR037683">
    <property type="entry name" value="Rmd5_dRing"/>
</dbReference>
<dbReference type="PROSITE" id="PS51867">
    <property type="entry name" value="ZF_RING_GID"/>
    <property type="match status" value="1"/>
</dbReference>
<dbReference type="InterPro" id="IPR027370">
    <property type="entry name" value="Znf-RING_euk"/>
</dbReference>
<dbReference type="InterPro" id="IPR013144">
    <property type="entry name" value="CRA_dom"/>
</dbReference>
<evidence type="ECO:0000256" key="5">
    <source>
        <dbReference type="ARBA" id="ARBA00022833"/>
    </source>
</evidence>
<name>A0A9P6X2A5_RHIOR</name>
<dbReference type="PANTHER" id="PTHR12170:SF3">
    <property type="entry name" value="GH10162P"/>
    <property type="match status" value="1"/>
</dbReference>
<dbReference type="PROSITE" id="PS50089">
    <property type="entry name" value="ZF_RING_2"/>
    <property type="match status" value="1"/>
</dbReference>
<dbReference type="FunFam" id="3.30.40.10:FF:000143">
    <property type="entry name" value="Regulator of gluconeogenesis Rmd5"/>
    <property type="match status" value="1"/>
</dbReference>
<evidence type="ECO:0000256" key="6">
    <source>
        <dbReference type="ARBA" id="ARBA00061136"/>
    </source>
</evidence>
<proteinExistence type="inferred from homology"/>
<sequence>MHDVISNKLESFYNLLQTTKESLSDENKFQKIQTLQEQAKKLHFQKAQKEFQSSLLKLGKEIDKKFKQDVSVIYQPDAFSNKQKVIQNTLAVHFIRQGQFKLCEDFLNEAGIPIDSELRDAVEKLKNDIEQMHTILNQIETDKDLTLAIEWAKANREGLMKMQSSLEFSLHKMKFIQILLFKTPLEAIQYGRQHFGAFSEKRYNEIKRLMTAPLFANKLSSSCYSDLCSQSNWINIREEFQRDFCSLLKMSIQSPLNTSSYVGTIALPVIMKLYKIMMINKAEWSAQDELPVEIPLEENLRFHSVFACPVSKEQATDHNPPMMLSCGHVICKDSLTRLARNSRSSSKFKCPYCPHESTFDQAIQVYF</sequence>
<evidence type="ECO:0000256" key="4">
    <source>
        <dbReference type="ARBA" id="ARBA00022771"/>
    </source>
</evidence>
<dbReference type="SMART" id="SM00184">
    <property type="entry name" value="RING"/>
    <property type="match status" value="1"/>
</dbReference>
<comment type="caution">
    <text evidence="14">The sequence shown here is derived from an EMBL/GenBank/DDBJ whole genome shotgun (WGS) entry which is preliminary data.</text>
</comment>
<feature type="zinc finger region" description="RING-Gid-type" evidence="10">
    <location>
        <begin position="308"/>
        <end position="353"/>
    </location>
</feature>
<dbReference type="EMBL" id="JAANQT010001868">
    <property type="protein sequence ID" value="KAG1303756.1"/>
    <property type="molecule type" value="Genomic_DNA"/>
</dbReference>
<feature type="domain" description="RING-type" evidence="11">
    <location>
        <begin position="308"/>
        <end position="353"/>
    </location>
</feature>
<organism evidence="14 15">
    <name type="scientific">Rhizopus oryzae</name>
    <name type="common">Mucormycosis agent</name>
    <name type="synonym">Rhizopus arrhizus var. delemar</name>
    <dbReference type="NCBI Taxonomy" id="64495"/>
    <lineage>
        <taxon>Eukaryota</taxon>
        <taxon>Fungi</taxon>
        <taxon>Fungi incertae sedis</taxon>
        <taxon>Mucoromycota</taxon>
        <taxon>Mucoromycotina</taxon>
        <taxon>Mucoromycetes</taxon>
        <taxon>Mucorales</taxon>
        <taxon>Mucorineae</taxon>
        <taxon>Rhizopodaceae</taxon>
        <taxon>Rhizopus</taxon>
    </lineage>
</organism>
<dbReference type="AlphaFoldDB" id="A0A9P6X2A5"/>
<evidence type="ECO:0000259" key="13">
    <source>
        <dbReference type="PROSITE" id="PS51867"/>
    </source>
</evidence>
<keyword evidence="5" id="KW-0862">Zinc</keyword>
<dbReference type="InterPro" id="IPR001841">
    <property type="entry name" value="Znf_RING"/>
</dbReference>
<dbReference type="InterPro" id="IPR024964">
    <property type="entry name" value="CTLH/CRA"/>
</dbReference>
<dbReference type="Pfam" id="PF10607">
    <property type="entry name" value="CTLH"/>
    <property type="match status" value="1"/>
</dbReference>
<dbReference type="GO" id="GO:0043161">
    <property type="term" value="P:proteasome-mediated ubiquitin-dependent protein catabolic process"/>
    <property type="evidence" value="ECO:0007669"/>
    <property type="project" value="InterPro"/>
</dbReference>
<keyword evidence="3" id="KW-0479">Metal-binding</keyword>
<evidence type="ECO:0000256" key="9">
    <source>
        <dbReference type="PROSITE-ProRule" id="PRU00175"/>
    </source>
</evidence>
<dbReference type="GO" id="GO:0005634">
    <property type="term" value="C:nucleus"/>
    <property type="evidence" value="ECO:0007669"/>
    <property type="project" value="TreeGrafter"/>
</dbReference>
<dbReference type="GO" id="GO:0005737">
    <property type="term" value="C:cytoplasm"/>
    <property type="evidence" value="ECO:0007669"/>
    <property type="project" value="UniProtKB-SubCell"/>
</dbReference>
<feature type="domain" description="CTLH" evidence="12">
    <location>
        <begin position="144"/>
        <end position="186"/>
    </location>
</feature>
<evidence type="ECO:0000256" key="7">
    <source>
        <dbReference type="ARBA" id="ARBA00075398"/>
    </source>
</evidence>
<dbReference type="GO" id="GO:0034657">
    <property type="term" value="C:GID complex"/>
    <property type="evidence" value="ECO:0007669"/>
    <property type="project" value="TreeGrafter"/>
</dbReference>
<dbReference type="InterPro" id="IPR013083">
    <property type="entry name" value="Znf_RING/FYVE/PHD"/>
</dbReference>
<keyword evidence="2" id="KW-0963">Cytoplasm</keyword>
<evidence type="ECO:0000313" key="15">
    <source>
        <dbReference type="Proteomes" id="UP000716291"/>
    </source>
</evidence>
<gene>
    <name evidence="14" type="ORF">G6F64_009801</name>
</gene>
<dbReference type="InterPro" id="IPR045098">
    <property type="entry name" value="Fyv10_fam"/>
</dbReference>
<reference evidence="14" key="1">
    <citation type="journal article" date="2020" name="Microb. Genom.">
        <title>Genetic diversity of clinical and environmental Mucorales isolates obtained from an investigation of mucormycosis cases among solid organ transplant recipients.</title>
        <authorList>
            <person name="Nguyen M.H."/>
            <person name="Kaul D."/>
            <person name="Muto C."/>
            <person name="Cheng S.J."/>
            <person name="Richter R.A."/>
            <person name="Bruno V.M."/>
            <person name="Liu G."/>
            <person name="Beyhan S."/>
            <person name="Sundermann A.J."/>
            <person name="Mounaud S."/>
            <person name="Pasculle A.W."/>
            <person name="Nierman W.C."/>
            <person name="Driscoll E."/>
            <person name="Cumbie R."/>
            <person name="Clancy C.J."/>
            <person name="Dupont C.L."/>
        </authorList>
    </citation>
    <scope>NUCLEOTIDE SEQUENCE</scope>
    <source>
        <strain evidence="14">GL11</strain>
    </source>
</reference>